<feature type="domain" description="DUF4224" evidence="1">
    <location>
        <begin position="7"/>
        <end position="50"/>
    </location>
</feature>
<dbReference type="Pfam" id="PF13986">
    <property type="entry name" value="DUF4224"/>
    <property type="match status" value="1"/>
</dbReference>
<dbReference type="RefSeq" id="WP_038258061.1">
    <property type="nucleotide sequence ID" value="NZ_CAWLUU010000210.1"/>
</dbReference>
<dbReference type="Proteomes" id="UP000028483">
    <property type="component" value="Unassembled WGS sequence"/>
</dbReference>
<gene>
    <name evidence="2" type="ORF">XBO1_2400008</name>
</gene>
<dbReference type="AlphaFoldDB" id="A0A077NX61"/>
<dbReference type="InterPro" id="IPR025319">
    <property type="entry name" value="DUF4224"/>
</dbReference>
<comment type="caution">
    <text evidence="2">The sequence shown here is derived from an EMBL/GenBank/DDBJ whole genome shotgun (WGS) entry which is preliminary data.</text>
</comment>
<organism evidence="2 3">
    <name type="scientific">Xenorhabdus bovienii str. oregonense</name>
    <dbReference type="NCBI Taxonomy" id="1398202"/>
    <lineage>
        <taxon>Bacteria</taxon>
        <taxon>Pseudomonadati</taxon>
        <taxon>Pseudomonadota</taxon>
        <taxon>Gammaproteobacteria</taxon>
        <taxon>Enterobacterales</taxon>
        <taxon>Morganellaceae</taxon>
        <taxon>Xenorhabdus</taxon>
    </lineage>
</organism>
<sequence>MKNPCDIITDKEMAELTGYKIPSKQCEVLARHGIFFITRPDNKPRTTWQHFNHPMIATRYSKPTEEPDFENV</sequence>
<accession>A0A077NX61</accession>
<dbReference type="EMBL" id="CBSX010000158">
    <property type="protein sequence ID" value="CDH06707.1"/>
    <property type="molecule type" value="Genomic_DNA"/>
</dbReference>
<evidence type="ECO:0000259" key="1">
    <source>
        <dbReference type="Pfam" id="PF13986"/>
    </source>
</evidence>
<protein>
    <recommendedName>
        <fullName evidence="1">DUF4224 domain-containing protein</fullName>
    </recommendedName>
</protein>
<evidence type="ECO:0000313" key="2">
    <source>
        <dbReference type="EMBL" id="CDH06707.1"/>
    </source>
</evidence>
<name>A0A077NX61_XENBV</name>
<reference evidence="2" key="1">
    <citation type="submission" date="2013-07" db="EMBL/GenBank/DDBJ databases">
        <title>Sub-species coevolution in mutualistic symbiosis.</title>
        <authorList>
            <person name="Murfin K."/>
            <person name="Klassen J."/>
            <person name="Lee M."/>
            <person name="Forst S."/>
            <person name="Stock P."/>
            <person name="Goodrich-Blair H."/>
        </authorList>
    </citation>
    <scope>NUCLEOTIDE SEQUENCE [LARGE SCALE GENOMIC DNA]</scope>
    <source>
        <strain evidence="2">Oregonense</strain>
    </source>
</reference>
<proteinExistence type="predicted"/>
<evidence type="ECO:0000313" key="3">
    <source>
        <dbReference type="Proteomes" id="UP000028483"/>
    </source>
</evidence>
<dbReference type="HOGENOM" id="CLU_187569_0_0_6"/>